<keyword evidence="2" id="KW-0472">Membrane</keyword>
<dbReference type="EMBL" id="VIXA01000002">
    <property type="protein sequence ID" value="TWG22458.1"/>
    <property type="molecule type" value="Genomic_DNA"/>
</dbReference>
<keyword evidence="2" id="KW-0812">Transmembrane</keyword>
<feature type="signal peptide" evidence="3">
    <location>
        <begin position="1"/>
        <end position="29"/>
    </location>
</feature>
<sequence>MFTHSTRRWLAGLGVAGAFVAASATPAFAADDPFEVVAQDMLVAADHTGFAYVYATPTEPEKPHQFGRTTLDMDFSGIADFAVLEQPGEGWGWACETSGQTVHCETEFAEYDGPWLGIQVTGKHQATPGQKGELKFAVTSGGRTVKTSSTVTVAEGVDLQTEPEVNVGGAPGSRIGMPAVVHNGGETTSRGATLVLHTDYLSQYVGDFSNCRTTDMAGALCTFDEELAPGKTYRLSEELPFQVHEDARTGATLRGAGAWWTNDDWELVSRDWPQDGKPGNGSKLRLVEQTGAKSLAPQTDLDEQNNFTEISVRVTGDNPADLSAKGATGSGKVGDVVRVSPSFTNLGPALLEYQDGPLFRVSVPQGTTAVEVSGDCQPYISDDKWDPWNGNWGEPGAREYGCVASETPKGVHYPYEFALRIDEVIPGVTSPVAARLAGDPNKKNDHATIVVNPTDAGGDMGNGGDGGGDGDGGTLPITGESTALVAGIGGLLLAAGVGGYVVARRRRTRFVA</sequence>
<keyword evidence="2" id="KW-1133">Transmembrane helix</keyword>
<evidence type="ECO:0000256" key="1">
    <source>
        <dbReference type="SAM" id="MobiDB-lite"/>
    </source>
</evidence>
<dbReference type="Proteomes" id="UP000319927">
    <property type="component" value="Unassembled WGS sequence"/>
</dbReference>
<dbReference type="NCBIfam" id="TIGR01167">
    <property type="entry name" value="LPXTG_anchor"/>
    <property type="match status" value="1"/>
</dbReference>
<dbReference type="PROSITE" id="PS51318">
    <property type="entry name" value="TAT"/>
    <property type="match status" value="1"/>
</dbReference>
<comment type="caution">
    <text evidence="4">The sequence shown here is derived from an EMBL/GenBank/DDBJ whole genome shotgun (WGS) entry which is preliminary data.</text>
</comment>
<feature type="compositionally biased region" description="Gly residues" evidence="1">
    <location>
        <begin position="458"/>
        <end position="473"/>
    </location>
</feature>
<protein>
    <submittedName>
        <fullName evidence="4">LPXTG-motif cell wall-anchored protein</fullName>
    </submittedName>
</protein>
<evidence type="ECO:0000313" key="5">
    <source>
        <dbReference type="Proteomes" id="UP000319927"/>
    </source>
</evidence>
<proteinExistence type="predicted"/>
<reference evidence="4 5" key="1">
    <citation type="submission" date="2019-06" db="EMBL/GenBank/DDBJ databases">
        <title>Sequencing the genomes of 1000 actinobacteria strains.</title>
        <authorList>
            <person name="Klenk H.-P."/>
        </authorList>
    </citation>
    <scope>NUCLEOTIDE SEQUENCE [LARGE SCALE GENOMIC DNA]</scope>
    <source>
        <strain evidence="4 5">DSM 102131</strain>
    </source>
</reference>
<feature type="region of interest" description="Disordered" evidence="1">
    <location>
        <begin position="444"/>
        <end position="474"/>
    </location>
</feature>
<evidence type="ECO:0000256" key="2">
    <source>
        <dbReference type="SAM" id="Phobius"/>
    </source>
</evidence>
<feature type="transmembrane region" description="Helical" evidence="2">
    <location>
        <begin position="483"/>
        <end position="503"/>
    </location>
</feature>
<dbReference type="RefSeq" id="WP_154940733.1">
    <property type="nucleotide sequence ID" value="NZ_VIXA01000002.1"/>
</dbReference>
<dbReference type="InterPro" id="IPR006311">
    <property type="entry name" value="TAT_signal"/>
</dbReference>
<keyword evidence="5" id="KW-1185">Reference proteome</keyword>
<evidence type="ECO:0000256" key="3">
    <source>
        <dbReference type="SAM" id="SignalP"/>
    </source>
</evidence>
<dbReference type="OrthoDB" id="3967140at2"/>
<accession>A0A561WF16</accession>
<gene>
    <name evidence="4" type="ORF">FHX75_12986</name>
</gene>
<organism evidence="4 5">
    <name type="scientific">Micromonospora palomenae</name>
    <dbReference type="NCBI Taxonomy" id="1461247"/>
    <lineage>
        <taxon>Bacteria</taxon>
        <taxon>Bacillati</taxon>
        <taxon>Actinomycetota</taxon>
        <taxon>Actinomycetes</taxon>
        <taxon>Micromonosporales</taxon>
        <taxon>Micromonosporaceae</taxon>
        <taxon>Micromonospora</taxon>
    </lineage>
</organism>
<name>A0A561WF16_9ACTN</name>
<dbReference type="AlphaFoldDB" id="A0A561WF16"/>
<evidence type="ECO:0000313" key="4">
    <source>
        <dbReference type="EMBL" id="TWG22458.1"/>
    </source>
</evidence>
<feature type="chain" id="PRO_5022221436" evidence="3">
    <location>
        <begin position="30"/>
        <end position="512"/>
    </location>
</feature>
<keyword evidence="3" id="KW-0732">Signal</keyword>